<sequence length="163" mass="18291">MYLSTILASFFALMACAIPLAHQRRPSDMACANPGDCYKLQSFNVTADKLIQINFTIYADGNSHDNKTVCSTSWEVDANVWPQDYIKCNNDLFQWKFSKFNSVIDWTMEATHDFSLGGFGARAFANGTAVREDFSYKAETSGVQHYSLKTDHVINLALYAMIA</sequence>
<protein>
    <submittedName>
        <fullName evidence="2">Uncharacterized protein</fullName>
    </submittedName>
</protein>
<comment type="caution">
    <text evidence="2">The sequence shown here is derived from an EMBL/GenBank/DDBJ whole genome shotgun (WGS) entry which is preliminary data.</text>
</comment>
<evidence type="ECO:0000313" key="2">
    <source>
        <dbReference type="EMBL" id="KAL0259713.1"/>
    </source>
</evidence>
<evidence type="ECO:0000256" key="1">
    <source>
        <dbReference type="SAM" id="SignalP"/>
    </source>
</evidence>
<feature type="chain" id="PRO_5045125322" evidence="1">
    <location>
        <begin position="24"/>
        <end position="163"/>
    </location>
</feature>
<reference evidence="2 3" key="1">
    <citation type="submission" date="2024-02" db="EMBL/GenBank/DDBJ databases">
        <title>De novo assembly and annotation of 12 fungi associated with fruit tree decline syndrome in Ontario, Canada.</title>
        <authorList>
            <person name="Sulman M."/>
            <person name="Ellouze W."/>
            <person name="Ilyukhin E."/>
        </authorList>
    </citation>
    <scope>NUCLEOTIDE SEQUENCE [LARGE SCALE GENOMIC DNA]</scope>
    <source>
        <strain evidence="2 3">FDS-637</strain>
    </source>
</reference>
<gene>
    <name evidence="2" type="ORF">SLS55_005453</name>
</gene>
<accession>A0ABR3CGF2</accession>
<dbReference type="GeneID" id="92009538"/>
<dbReference type="EMBL" id="JAJVCZ030000005">
    <property type="protein sequence ID" value="KAL0259713.1"/>
    <property type="molecule type" value="Genomic_DNA"/>
</dbReference>
<evidence type="ECO:0000313" key="3">
    <source>
        <dbReference type="Proteomes" id="UP001430584"/>
    </source>
</evidence>
<keyword evidence="1" id="KW-0732">Signal</keyword>
<feature type="signal peptide" evidence="1">
    <location>
        <begin position="1"/>
        <end position="23"/>
    </location>
</feature>
<dbReference type="RefSeq" id="XP_066632742.1">
    <property type="nucleotide sequence ID" value="XM_066776900.1"/>
</dbReference>
<keyword evidence="3" id="KW-1185">Reference proteome</keyword>
<dbReference type="Proteomes" id="UP001430584">
    <property type="component" value="Unassembled WGS sequence"/>
</dbReference>
<proteinExistence type="predicted"/>
<name>A0ABR3CGF2_9PEZI</name>
<organism evidence="2 3">
    <name type="scientific">Diplodia seriata</name>
    <dbReference type="NCBI Taxonomy" id="420778"/>
    <lineage>
        <taxon>Eukaryota</taxon>
        <taxon>Fungi</taxon>
        <taxon>Dikarya</taxon>
        <taxon>Ascomycota</taxon>
        <taxon>Pezizomycotina</taxon>
        <taxon>Dothideomycetes</taxon>
        <taxon>Dothideomycetes incertae sedis</taxon>
        <taxon>Botryosphaeriales</taxon>
        <taxon>Botryosphaeriaceae</taxon>
        <taxon>Diplodia</taxon>
    </lineage>
</organism>